<dbReference type="PANTHER" id="PTHR40460:SF1">
    <property type="entry name" value="CSBD-LIKE DOMAIN-CONTAINING PROTEIN"/>
    <property type="match status" value="1"/>
</dbReference>
<evidence type="ECO:0008006" key="4">
    <source>
        <dbReference type="Google" id="ProtNLM"/>
    </source>
</evidence>
<feature type="region of interest" description="Disordered" evidence="1">
    <location>
        <begin position="131"/>
        <end position="157"/>
    </location>
</feature>
<dbReference type="Proteomes" id="UP000623467">
    <property type="component" value="Unassembled WGS sequence"/>
</dbReference>
<dbReference type="PANTHER" id="PTHR40460">
    <property type="entry name" value="CHROMOSOME 1, WHOLE GENOME SHOTGUN SEQUENCE"/>
    <property type="match status" value="1"/>
</dbReference>
<proteinExistence type="predicted"/>
<protein>
    <recommendedName>
        <fullName evidence="4">CsbD-like domain-containing protein</fullName>
    </recommendedName>
</protein>
<gene>
    <name evidence="2" type="ORF">MSAN_00410100</name>
</gene>
<name>A0A8H7DI68_9AGAR</name>
<comment type="caution">
    <text evidence="2">The sequence shown here is derived from an EMBL/GenBank/DDBJ whole genome shotgun (WGS) entry which is preliminary data.</text>
</comment>
<evidence type="ECO:0000313" key="2">
    <source>
        <dbReference type="EMBL" id="KAF7375235.1"/>
    </source>
</evidence>
<sequence>MTSREDRGLRSRYKEVEKPLNPTFKHNLTHFHQHSSTHNHVFLQWPRVRGLFIHDHFYLIPSLSKTTGQYHSTKGTIVETIGNVTGLQSWQQSGKEEHAAGEAEYKAAQAKGWVEGTADRVEGKKDSIVGAITGDKTQQAQGNMQHDKGQAQQEINK</sequence>
<dbReference type="SUPFAM" id="SSF69047">
    <property type="entry name" value="Hypothetical protein YjbJ"/>
    <property type="match status" value="1"/>
</dbReference>
<evidence type="ECO:0000313" key="3">
    <source>
        <dbReference type="Proteomes" id="UP000623467"/>
    </source>
</evidence>
<organism evidence="2 3">
    <name type="scientific">Mycena sanguinolenta</name>
    <dbReference type="NCBI Taxonomy" id="230812"/>
    <lineage>
        <taxon>Eukaryota</taxon>
        <taxon>Fungi</taxon>
        <taxon>Dikarya</taxon>
        <taxon>Basidiomycota</taxon>
        <taxon>Agaricomycotina</taxon>
        <taxon>Agaricomycetes</taxon>
        <taxon>Agaricomycetidae</taxon>
        <taxon>Agaricales</taxon>
        <taxon>Marasmiineae</taxon>
        <taxon>Mycenaceae</taxon>
        <taxon>Mycena</taxon>
    </lineage>
</organism>
<keyword evidence="3" id="KW-1185">Reference proteome</keyword>
<reference evidence="2" key="1">
    <citation type="submission" date="2020-05" db="EMBL/GenBank/DDBJ databases">
        <title>Mycena genomes resolve the evolution of fungal bioluminescence.</title>
        <authorList>
            <person name="Tsai I.J."/>
        </authorList>
    </citation>
    <scope>NUCLEOTIDE SEQUENCE</scope>
    <source>
        <strain evidence="2">160909Yilan</strain>
    </source>
</reference>
<accession>A0A8H7DI68</accession>
<dbReference type="OrthoDB" id="9999611at2759"/>
<feature type="compositionally biased region" description="Polar residues" evidence="1">
    <location>
        <begin position="135"/>
        <end position="157"/>
    </location>
</feature>
<evidence type="ECO:0000256" key="1">
    <source>
        <dbReference type="SAM" id="MobiDB-lite"/>
    </source>
</evidence>
<dbReference type="EMBL" id="JACAZH010000002">
    <property type="protein sequence ID" value="KAF7375235.1"/>
    <property type="molecule type" value="Genomic_DNA"/>
</dbReference>
<dbReference type="AlphaFoldDB" id="A0A8H7DI68"/>
<dbReference type="InterPro" id="IPR036629">
    <property type="entry name" value="YjbJ_sf"/>
</dbReference>